<dbReference type="PANTHER" id="PTHR30244">
    <property type="entry name" value="TRANSAMINASE"/>
    <property type="match status" value="1"/>
</dbReference>
<evidence type="ECO:0000313" key="6">
    <source>
        <dbReference type="Proteomes" id="UP000198870"/>
    </source>
</evidence>
<keyword evidence="3 4" id="KW-0663">Pyridoxal phosphate</keyword>
<dbReference type="GO" id="GO:0008483">
    <property type="term" value="F:transaminase activity"/>
    <property type="evidence" value="ECO:0007669"/>
    <property type="project" value="TreeGrafter"/>
</dbReference>
<dbReference type="Pfam" id="PF01041">
    <property type="entry name" value="DegT_DnrJ_EryC1"/>
    <property type="match status" value="2"/>
</dbReference>
<evidence type="ECO:0000256" key="1">
    <source>
        <dbReference type="ARBA" id="ARBA00037999"/>
    </source>
</evidence>
<evidence type="ECO:0000256" key="2">
    <source>
        <dbReference type="PIRSR" id="PIRSR000390-1"/>
    </source>
</evidence>
<dbReference type="OrthoDB" id="5454373at2"/>
<keyword evidence="6" id="KW-1185">Reference proteome</keyword>
<accession>A0A1G5C2A6</accession>
<evidence type="ECO:0000256" key="3">
    <source>
        <dbReference type="PIRSR" id="PIRSR000390-2"/>
    </source>
</evidence>
<feature type="active site" description="Proton acceptor" evidence="2">
    <location>
        <position position="186"/>
    </location>
</feature>
<protein>
    <submittedName>
        <fullName evidence="5">dTDP-4-amino-4,6-dideoxygalactose transaminase</fullName>
    </submittedName>
</protein>
<dbReference type="InterPro" id="IPR015424">
    <property type="entry name" value="PyrdxlP-dep_Trfase"/>
</dbReference>
<dbReference type="SUPFAM" id="SSF53383">
    <property type="entry name" value="PLP-dependent transferases"/>
    <property type="match status" value="1"/>
</dbReference>
<dbReference type="RefSeq" id="WP_092208800.1">
    <property type="nucleotide sequence ID" value="NZ_FMUX01000002.1"/>
</dbReference>
<proteinExistence type="inferred from homology"/>
<dbReference type="Proteomes" id="UP000198870">
    <property type="component" value="Unassembled WGS sequence"/>
</dbReference>
<dbReference type="PANTHER" id="PTHR30244:SF34">
    <property type="entry name" value="DTDP-4-AMINO-4,6-DIDEOXYGALACTOSE TRANSAMINASE"/>
    <property type="match status" value="1"/>
</dbReference>
<dbReference type="Gene3D" id="3.40.640.10">
    <property type="entry name" value="Type I PLP-dependent aspartate aminotransferase-like (Major domain)"/>
    <property type="match status" value="1"/>
</dbReference>
<feature type="modified residue" description="N6-(pyridoxal phosphate)lysine" evidence="3">
    <location>
        <position position="186"/>
    </location>
</feature>
<evidence type="ECO:0000256" key="4">
    <source>
        <dbReference type="RuleBase" id="RU004508"/>
    </source>
</evidence>
<dbReference type="AlphaFoldDB" id="A0A1G5C2A6"/>
<name>A0A1G5C2A6_9BACT</name>
<sequence length="400" mass="43225">MRLGRTLPPAAAPVSLWAVANGLKGLMRGASEVRRFEGELKAYHGSDHVFLVSSGKACLYLILKALQRIHPDRREVVIPAYTCYSVPSAIRRAGLRVCLCDIDPGTLDFDHTCLERIFEERGHGLLAVMPTHLFGVPADVPAIRKLTDGTSVTAIEDAAQALGGSVRGQPLGTLGDVGFFSLGRGKAFTTVEGGVVLTSEGDLAAAITEELALFDGYTAPEFVGLCVQAVALALLMDPRLFWLPKALPFLKLGETHFDTDFSLKGMSGFQAGLARGWQKRLARAASARRRHSGAWAEALNGTDDLRQPEIPGPAGALLRYPLLVADSHCRQAILLESERLGLGVMTAYPEPLDRLPVLKPHTHSPDCPGALQVARQLVTLPVHPYVTGRDRQRILNVLLE</sequence>
<dbReference type="GO" id="GO:0030170">
    <property type="term" value="F:pyridoxal phosphate binding"/>
    <property type="evidence" value="ECO:0007669"/>
    <property type="project" value="TreeGrafter"/>
</dbReference>
<organism evidence="5 6">
    <name type="scientific">Desulfoluna spongiiphila</name>
    <dbReference type="NCBI Taxonomy" id="419481"/>
    <lineage>
        <taxon>Bacteria</taxon>
        <taxon>Pseudomonadati</taxon>
        <taxon>Thermodesulfobacteriota</taxon>
        <taxon>Desulfobacteria</taxon>
        <taxon>Desulfobacterales</taxon>
        <taxon>Desulfolunaceae</taxon>
        <taxon>Desulfoluna</taxon>
    </lineage>
</organism>
<dbReference type="InterPro" id="IPR015421">
    <property type="entry name" value="PyrdxlP-dep_Trfase_major"/>
</dbReference>
<dbReference type="InterPro" id="IPR015422">
    <property type="entry name" value="PyrdxlP-dep_Trfase_small"/>
</dbReference>
<reference evidence="5 6" key="1">
    <citation type="submission" date="2016-10" db="EMBL/GenBank/DDBJ databases">
        <authorList>
            <person name="de Groot N.N."/>
        </authorList>
    </citation>
    <scope>NUCLEOTIDE SEQUENCE [LARGE SCALE GENOMIC DNA]</scope>
    <source>
        <strain evidence="5 6">AA1</strain>
    </source>
</reference>
<gene>
    <name evidence="5" type="ORF">SAMN05216233_102331</name>
</gene>
<evidence type="ECO:0000313" key="5">
    <source>
        <dbReference type="EMBL" id="SCX96555.1"/>
    </source>
</evidence>
<dbReference type="PIRSF" id="PIRSF000390">
    <property type="entry name" value="PLP_StrS"/>
    <property type="match status" value="1"/>
</dbReference>
<comment type="similarity">
    <text evidence="1 4">Belongs to the DegT/DnrJ/EryC1 family.</text>
</comment>
<dbReference type="STRING" id="419481.SAMN05216233_102331"/>
<dbReference type="GO" id="GO:0000271">
    <property type="term" value="P:polysaccharide biosynthetic process"/>
    <property type="evidence" value="ECO:0007669"/>
    <property type="project" value="TreeGrafter"/>
</dbReference>
<dbReference type="Gene3D" id="3.90.1150.10">
    <property type="entry name" value="Aspartate Aminotransferase, domain 1"/>
    <property type="match status" value="1"/>
</dbReference>
<dbReference type="EMBL" id="FMUX01000002">
    <property type="protein sequence ID" value="SCX96555.1"/>
    <property type="molecule type" value="Genomic_DNA"/>
</dbReference>
<dbReference type="InterPro" id="IPR000653">
    <property type="entry name" value="DegT/StrS_aminotransferase"/>
</dbReference>